<evidence type="ECO:0008006" key="4">
    <source>
        <dbReference type="Google" id="ProtNLM"/>
    </source>
</evidence>
<dbReference type="EMBL" id="RRCF01000001">
    <property type="protein sequence ID" value="RRJ22945.1"/>
    <property type="molecule type" value="Genomic_DNA"/>
</dbReference>
<dbReference type="Proteomes" id="UP000276260">
    <property type="component" value="Unassembled WGS sequence"/>
</dbReference>
<feature type="chain" id="PRO_5018096372" description="Lipoprotein" evidence="1">
    <location>
        <begin position="19"/>
        <end position="177"/>
    </location>
</feature>
<evidence type="ECO:0000313" key="3">
    <source>
        <dbReference type="Proteomes" id="UP000276260"/>
    </source>
</evidence>
<accession>A0A3P3QPK5</accession>
<proteinExistence type="predicted"/>
<keyword evidence="1" id="KW-0732">Signal</keyword>
<reference evidence="2 3" key="1">
    <citation type="submission" date="2018-11" db="EMBL/GenBank/DDBJ databases">
        <title>Draft genome analysis of Rheinheimera mesophila isolated from an industrial waste site.</title>
        <authorList>
            <person name="Yu Q."/>
            <person name="Qi Y."/>
            <person name="Zhang H."/>
            <person name="Lu Y."/>
            <person name="Pu J."/>
        </authorList>
    </citation>
    <scope>NUCLEOTIDE SEQUENCE [LARGE SCALE GENOMIC DNA]</scope>
    <source>
        <strain evidence="2 3">IITR13</strain>
    </source>
</reference>
<sequence>MKVALFYPLLLATLAGCAVQQAPVPAKPGLTAWDAIVMSEQSAPEAVPGVFSLQIKNAARIGDIVYLNTEYDYRDRRNVTLVLTPKLLKEFAASYPDHQPEQYFLGRTIVVNGAAARQTIWFFSQGKQTEKYYFQTHIPIWYTGQILSPLTAKAYWQQNKKAAEQIESPVDEETSLN</sequence>
<evidence type="ECO:0000313" key="2">
    <source>
        <dbReference type="EMBL" id="RRJ22945.1"/>
    </source>
</evidence>
<name>A0A3P3QPK5_9GAMM</name>
<dbReference type="OrthoDB" id="9150126at2"/>
<feature type="signal peptide" evidence="1">
    <location>
        <begin position="1"/>
        <end position="18"/>
    </location>
</feature>
<dbReference type="RefSeq" id="WP_052749230.1">
    <property type="nucleotide sequence ID" value="NZ_LAVS01000004.1"/>
</dbReference>
<dbReference type="AlphaFoldDB" id="A0A3P3QPK5"/>
<protein>
    <recommendedName>
        <fullName evidence="4">Lipoprotein</fullName>
    </recommendedName>
</protein>
<gene>
    <name evidence="2" type="ORF">EIK76_02335</name>
</gene>
<dbReference type="PROSITE" id="PS51257">
    <property type="entry name" value="PROKAR_LIPOPROTEIN"/>
    <property type="match status" value="1"/>
</dbReference>
<organism evidence="2 3">
    <name type="scientific">Rheinheimera mesophila</name>
    <dbReference type="NCBI Taxonomy" id="1547515"/>
    <lineage>
        <taxon>Bacteria</taxon>
        <taxon>Pseudomonadati</taxon>
        <taxon>Pseudomonadota</taxon>
        <taxon>Gammaproteobacteria</taxon>
        <taxon>Chromatiales</taxon>
        <taxon>Chromatiaceae</taxon>
        <taxon>Rheinheimera</taxon>
    </lineage>
</organism>
<comment type="caution">
    <text evidence="2">The sequence shown here is derived from an EMBL/GenBank/DDBJ whole genome shotgun (WGS) entry which is preliminary data.</text>
</comment>
<keyword evidence="3" id="KW-1185">Reference proteome</keyword>
<evidence type="ECO:0000256" key="1">
    <source>
        <dbReference type="SAM" id="SignalP"/>
    </source>
</evidence>